<reference evidence="1" key="1">
    <citation type="submission" date="2019-05" db="EMBL/GenBank/DDBJ databases">
        <title>Methanoculleus sp. FWC-SCC1, a methanogenic archaeon isolated from deep marine cold seep.</title>
        <authorList>
            <person name="Chen Y.-W."/>
            <person name="Chen S.-C."/>
            <person name="Teng N.-H."/>
            <person name="Lai M.-C."/>
        </authorList>
    </citation>
    <scope>NUCLEOTIDE SEQUENCE</scope>
    <source>
        <strain evidence="1">FWC-SCC1</strain>
    </source>
</reference>
<comment type="caution">
    <text evidence="1">The sequence shown here is derived from an EMBL/GenBank/DDBJ whole genome shotgun (WGS) entry which is preliminary data.</text>
</comment>
<dbReference type="EMBL" id="VCYH01000009">
    <property type="protein sequence ID" value="MDN7025712.1"/>
    <property type="molecule type" value="Genomic_DNA"/>
</dbReference>
<protein>
    <submittedName>
        <fullName evidence="1">Type II toxin-antitoxin system MqsA family antitoxin</fullName>
    </submittedName>
</protein>
<dbReference type="RefSeq" id="WP_301664899.1">
    <property type="nucleotide sequence ID" value="NZ_VCYH01000009.1"/>
</dbReference>
<evidence type="ECO:0000313" key="2">
    <source>
        <dbReference type="Proteomes" id="UP001168338"/>
    </source>
</evidence>
<evidence type="ECO:0000313" key="1">
    <source>
        <dbReference type="EMBL" id="MDN7025712.1"/>
    </source>
</evidence>
<dbReference type="Proteomes" id="UP001168338">
    <property type="component" value="Unassembled WGS sequence"/>
</dbReference>
<sequence length="81" mass="8960">MIPEKCSLCKGALHEGKTEFLVRVQNEVIVVRDVPAYICDRCGEAYFTAETSRRIDVIMDGVHRGTICLHPLAAGEITLAE</sequence>
<accession>A0ABT8MCQ0</accession>
<proteinExistence type="predicted"/>
<organism evidence="1 2">
    <name type="scientific">Methanoculleus frigidifontis</name>
    <dbReference type="NCBI Taxonomy" id="2584085"/>
    <lineage>
        <taxon>Archaea</taxon>
        <taxon>Methanobacteriati</taxon>
        <taxon>Methanobacteriota</taxon>
        <taxon>Stenosarchaea group</taxon>
        <taxon>Methanomicrobia</taxon>
        <taxon>Methanomicrobiales</taxon>
        <taxon>Methanomicrobiaceae</taxon>
        <taxon>Methanoculleus</taxon>
    </lineage>
</organism>
<dbReference type="CDD" id="cd12870">
    <property type="entry name" value="MqsA"/>
    <property type="match status" value="1"/>
</dbReference>
<keyword evidence="2" id="KW-1185">Reference proteome</keyword>
<name>A0ABT8MCQ0_9EURY</name>
<dbReference type="InterPro" id="IPR022453">
    <property type="entry name" value="Znf_MqsA-type"/>
</dbReference>
<gene>
    <name evidence="1" type="ORF">FGU65_12615</name>
</gene>
<dbReference type="NCBIfam" id="TIGR03831">
    <property type="entry name" value="YgiT_finger"/>
    <property type="match status" value="1"/>
</dbReference>
<dbReference type="Gene3D" id="3.10.20.860">
    <property type="match status" value="1"/>
</dbReference>